<dbReference type="Gene3D" id="3.40.630.40">
    <property type="entry name" value="Zn-dependent exopeptidases"/>
    <property type="match status" value="1"/>
</dbReference>
<protein>
    <submittedName>
        <fullName evidence="1">N-formylglutamate amidohydrolase</fullName>
    </submittedName>
</protein>
<sequence>MKAVNVAKSTKPSNIIASIPHGSSSITSEMRSVMRDEVLLTNNDWFLNELFSFLNELNITTVSANYSRYLIDVNRDIGKKEIDGDYTDSLIYRKTTFGKEICTNVWTIENRPKGDSTPFGRFLVWNIFHFLSGVIDILIPCIEGHTGEDCW</sequence>
<dbReference type="Proteomes" id="UP000516160">
    <property type="component" value="Chromosome"/>
</dbReference>
<keyword evidence="1" id="KW-0378">Hydrolase</keyword>
<name>A0A7G9WB85_ALKCA</name>
<dbReference type="GO" id="GO:0016787">
    <property type="term" value="F:hydrolase activity"/>
    <property type="evidence" value="ECO:0007669"/>
    <property type="project" value="UniProtKB-KW"/>
</dbReference>
<accession>A0A7G9WB85</accession>
<evidence type="ECO:0000313" key="2">
    <source>
        <dbReference type="Proteomes" id="UP000516160"/>
    </source>
</evidence>
<dbReference type="AlphaFoldDB" id="A0A7G9WB85"/>
<dbReference type="InterPro" id="IPR007709">
    <property type="entry name" value="N-FG_amidohydro"/>
</dbReference>
<dbReference type="Pfam" id="PF05013">
    <property type="entry name" value="FGase"/>
    <property type="match status" value="1"/>
</dbReference>
<dbReference type="KEGG" id="acae:HYG86_14820"/>
<dbReference type="SUPFAM" id="SSF53187">
    <property type="entry name" value="Zn-dependent exopeptidases"/>
    <property type="match status" value="1"/>
</dbReference>
<gene>
    <name evidence="1" type="ORF">HYG86_14820</name>
</gene>
<evidence type="ECO:0000313" key="1">
    <source>
        <dbReference type="EMBL" id="QNO15947.1"/>
    </source>
</evidence>
<reference evidence="1 2" key="1">
    <citation type="submission" date="2020-07" db="EMBL/GenBank/DDBJ databases">
        <title>Alkalicella. sp. LB2 genome.</title>
        <authorList>
            <person name="Postec A."/>
            <person name="Quemeneur M."/>
        </authorList>
    </citation>
    <scope>NUCLEOTIDE SEQUENCE [LARGE SCALE GENOMIC DNA]</scope>
    <source>
        <strain evidence="1 2">LB2</strain>
    </source>
</reference>
<organism evidence="1 2">
    <name type="scientific">Alkalicella caledoniensis</name>
    <dbReference type="NCBI Taxonomy" id="2731377"/>
    <lineage>
        <taxon>Bacteria</taxon>
        <taxon>Bacillati</taxon>
        <taxon>Bacillota</taxon>
        <taxon>Clostridia</taxon>
        <taxon>Eubacteriales</taxon>
        <taxon>Proteinivoracaceae</taxon>
        <taxon>Alkalicella</taxon>
    </lineage>
</organism>
<dbReference type="EMBL" id="CP058559">
    <property type="protein sequence ID" value="QNO15947.1"/>
    <property type="molecule type" value="Genomic_DNA"/>
</dbReference>
<proteinExistence type="predicted"/>
<keyword evidence="2" id="KW-1185">Reference proteome</keyword>